<accession>A0A553IER8</accession>
<evidence type="ECO:0000313" key="2">
    <source>
        <dbReference type="Proteomes" id="UP000319160"/>
    </source>
</evidence>
<keyword evidence="2" id="KW-1185">Reference proteome</keyword>
<comment type="caution">
    <text evidence="1">The sequence shown here is derived from an EMBL/GenBank/DDBJ whole genome shotgun (WGS) entry which is preliminary data.</text>
</comment>
<proteinExistence type="predicted"/>
<protein>
    <submittedName>
        <fullName evidence="1">Uncharacterized protein</fullName>
    </submittedName>
</protein>
<dbReference type="AlphaFoldDB" id="A0A553IER8"/>
<reference evidence="2" key="1">
    <citation type="submission" date="2019-06" db="EMBL/GenBank/DDBJ databases">
        <title>Draft genome sequence of the griseofulvin-producing fungus Xylaria cubensis strain G536.</title>
        <authorList>
            <person name="Mead M.E."/>
            <person name="Raja H.A."/>
            <person name="Steenwyk J.L."/>
            <person name="Knowles S.L."/>
            <person name="Oberlies N.H."/>
            <person name="Rokas A."/>
        </authorList>
    </citation>
    <scope>NUCLEOTIDE SEQUENCE [LARGE SCALE GENOMIC DNA]</scope>
    <source>
        <strain evidence="2">G536</strain>
    </source>
</reference>
<gene>
    <name evidence="1" type="ORF">FHL15_000055</name>
</gene>
<sequence>MTLFTRIDYDVKRKTNRRLRMLLKFRLSLLIRKPCLRFPRSPIKLQCREVRIHGGIGGEIKNRFSGFAHSITLRLLVTRLCVTCDYL</sequence>
<dbReference type="EMBL" id="VFLP01000001">
    <property type="protein sequence ID" value="TRX98713.1"/>
    <property type="molecule type" value="Genomic_DNA"/>
</dbReference>
<dbReference type="Proteomes" id="UP000319160">
    <property type="component" value="Unassembled WGS sequence"/>
</dbReference>
<evidence type="ECO:0000313" key="1">
    <source>
        <dbReference type="EMBL" id="TRX98713.1"/>
    </source>
</evidence>
<name>A0A553IER8_9PEZI</name>
<organism evidence="1 2">
    <name type="scientific">Xylaria flabelliformis</name>
    <dbReference type="NCBI Taxonomy" id="2512241"/>
    <lineage>
        <taxon>Eukaryota</taxon>
        <taxon>Fungi</taxon>
        <taxon>Dikarya</taxon>
        <taxon>Ascomycota</taxon>
        <taxon>Pezizomycotina</taxon>
        <taxon>Sordariomycetes</taxon>
        <taxon>Xylariomycetidae</taxon>
        <taxon>Xylariales</taxon>
        <taxon>Xylariaceae</taxon>
        <taxon>Xylaria</taxon>
    </lineage>
</organism>